<sequence>MIPLLGLWLCCIHLTTSQEMCSFPGELPAPEIFLRKLSRQEGDTVVIKCNIPSLFRFTRVIFCKDGVEIAVLPMQEKQYAYDFNYKVSTDSSEELSCMYQYKNENNQVNNSRLSAPQYLTDFKGFSASYGFVLILVFGITILSVLVLLLVGYILEKTGIIKCRNTREQDPEDIYWDADYQPNSGMEHFLSFATTSWAILTQNGFHMYRDQDGPSVGYFHNPEQEGKEMVRTIYANLDSTAQEGESYSTLHTKEKGEGELCSSSLSISSINCN</sequence>
<evidence type="ECO:0000313" key="3">
    <source>
        <dbReference type="EMBL" id="KAH1180714.1"/>
    </source>
</evidence>
<feature type="chain" id="PRO_5039468913" evidence="2">
    <location>
        <begin position="18"/>
        <end position="272"/>
    </location>
</feature>
<accession>A0A9D3XFS1</accession>
<dbReference type="EMBL" id="JAHDVG010000469">
    <property type="protein sequence ID" value="KAH1180714.1"/>
    <property type="molecule type" value="Genomic_DNA"/>
</dbReference>
<feature type="transmembrane region" description="Helical" evidence="1">
    <location>
        <begin position="129"/>
        <end position="154"/>
    </location>
</feature>
<comment type="caution">
    <text evidence="3">The sequence shown here is derived from an EMBL/GenBank/DDBJ whole genome shotgun (WGS) entry which is preliminary data.</text>
</comment>
<name>A0A9D3XFS1_9SAUR</name>
<evidence type="ECO:0000313" key="4">
    <source>
        <dbReference type="Proteomes" id="UP000827986"/>
    </source>
</evidence>
<keyword evidence="1" id="KW-0472">Membrane</keyword>
<organism evidence="3 4">
    <name type="scientific">Mauremys mutica</name>
    <name type="common">yellowpond turtle</name>
    <dbReference type="NCBI Taxonomy" id="74926"/>
    <lineage>
        <taxon>Eukaryota</taxon>
        <taxon>Metazoa</taxon>
        <taxon>Chordata</taxon>
        <taxon>Craniata</taxon>
        <taxon>Vertebrata</taxon>
        <taxon>Euteleostomi</taxon>
        <taxon>Archelosauria</taxon>
        <taxon>Testudinata</taxon>
        <taxon>Testudines</taxon>
        <taxon>Cryptodira</taxon>
        <taxon>Durocryptodira</taxon>
        <taxon>Testudinoidea</taxon>
        <taxon>Geoemydidae</taxon>
        <taxon>Geoemydinae</taxon>
        <taxon>Mauremys</taxon>
    </lineage>
</organism>
<keyword evidence="2" id="KW-0732">Signal</keyword>
<protein>
    <submittedName>
        <fullName evidence="3">Uncharacterized protein</fullName>
    </submittedName>
</protein>
<keyword evidence="1" id="KW-1133">Transmembrane helix</keyword>
<dbReference type="Proteomes" id="UP000827986">
    <property type="component" value="Unassembled WGS sequence"/>
</dbReference>
<dbReference type="AlphaFoldDB" id="A0A9D3XFS1"/>
<gene>
    <name evidence="3" type="ORF">KIL84_001648</name>
</gene>
<proteinExistence type="predicted"/>
<feature type="signal peptide" evidence="2">
    <location>
        <begin position="1"/>
        <end position="17"/>
    </location>
</feature>
<keyword evidence="4" id="KW-1185">Reference proteome</keyword>
<evidence type="ECO:0000256" key="1">
    <source>
        <dbReference type="SAM" id="Phobius"/>
    </source>
</evidence>
<evidence type="ECO:0000256" key="2">
    <source>
        <dbReference type="SAM" id="SignalP"/>
    </source>
</evidence>
<keyword evidence="1" id="KW-0812">Transmembrane</keyword>
<reference evidence="3" key="1">
    <citation type="submission" date="2021-09" db="EMBL/GenBank/DDBJ databases">
        <title>The genome of Mauremys mutica provides insights into the evolution of semi-aquatic lifestyle.</title>
        <authorList>
            <person name="Gong S."/>
            <person name="Gao Y."/>
        </authorList>
    </citation>
    <scope>NUCLEOTIDE SEQUENCE</scope>
    <source>
        <strain evidence="3">MM-2020</strain>
        <tissue evidence="3">Muscle</tissue>
    </source>
</reference>